<protein>
    <submittedName>
        <fullName evidence="1">UDP-N-acetylhexosamine pyrophosphorylase</fullName>
    </submittedName>
</protein>
<dbReference type="Proteomes" id="UP000700334">
    <property type="component" value="Unassembled WGS sequence"/>
</dbReference>
<reference evidence="1" key="1">
    <citation type="journal article" date="2021" name="Evol. Appl.">
        <title>The genome of the Pyrenean desman and the effects of bottlenecks and inbreeding on the genomic landscape of an endangered species.</title>
        <authorList>
            <person name="Escoda L."/>
            <person name="Castresana J."/>
        </authorList>
    </citation>
    <scope>NUCLEOTIDE SEQUENCE</scope>
    <source>
        <strain evidence="1">IBE-C5619</strain>
    </source>
</reference>
<evidence type="ECO:0000313" key="1">
    <source>
        <dbReference type="EMBL" id="KAG8515987.1"/>
    </source>
</evidence>
<gene>
    <name evidence="1" type="ORF">J0S82_007279</name>
</gene>
<name>A0A8J6ABI4_GALPY</name>
<proteinExistence type="predicted"/>
<evidence type="ECO:0000313" key="2">
    <source>
        <dbReference type="Proteomes" id="UP000700334"/>
    </source>
</evidence>
<dbReference type="EMBL" id="JAGFMF010011694">
    <property type="protein sequence ID" value="KAG8515987.1"/>
    <property type="molecule type" value="Genomic_DNA"/>
</dbReference>
<dbReference type="AlphaFoldDB" id="A0A8J6ABI4"/>
<keyword evidence="2" id="KW-1185">Reference proteome</keyword>
<accession>A0A8J6ABI4</accession>
<comment type="caution">
    <text evidence="1">The sequence shown here is derived from an EMBL/GenBank/DDBJ whole genome shotgun (WGS) entry which is preliminary data.</text>
</comment>
<sequence>MNFDEKIIFGREEQAHSIVEDIEQRSAGAFTSRLTIHWFCIQKGSKHGERNIANHFFTATCLRDLVNVYKPQLEPHVIQKEVPYVEVPYEVLVH</sequence>
<organism evidence="1 2">
    <name type="scientific">Galemys pyrenaicus</name>
    <name type="common">Iberian desman</name>
    <name type="synonym">Pyrenean desman</name>
    <dbReference type="NCBI Taxonomy" id="202257"/>
    <lineage>
        <taxon>Eukaryota</taxon>
        <taxon>Metazoa</taxon>
        <taxon>Chordata</taxon>
        <taxon>Craniata</taxon>
        <taxon>Vertebrata</taxon>
        <taxon>Euteleostomi</taxon>
        <taxon>Mammalia</taxon>
        <taxon>Eutheria</taxon>
        <taxon>Laurasiatheria</taxon>
        <taxon>Eulipotyphla</taxon>
        <taxon>Talpidae</taxon>
        <taxon>Galemys</taxon>
    </lineage>
</organism>